<protein>
    <submittedName>
        <fullName evidence="13">Sphingomyelin synthase-like domain-containing protein</fullName>
    </submittedName>
</protein>
<sequence length="336" mass="38478">MLGEETPLRKRKGTFEKEYGKFSVSQSESLPDLVFNLLPEQTWAWQVADISVLVCPIFTIAILIFHKHYTIVLTRFFVLASTLYILRAIFLVCTYLPPPFQEFKQRCLPANFSDDPLQLLSFTFGLVFRGGFSYNQSQFMCGDTIFSGHGLVFTLGCLMLWRETPRLVRPVPAILITCGAVLGLTCVVISRQHYTIDIVVAIFVTFSTFRFFHHWTMLSRQRRCFSLRPFRFRPLLAIFLFFEKNVPRGRLPADLAWPLPRPLLLVDFFDRLNQKTCSGSGCGRLLPPMSELDPESASGSVTAAYDLNRNRRSENLSAPKNSQRVNNKPQQQPFDV</sequence>
<proteinExistence type="inferred from homology"/>
<feature type="domain" description="Sphingomyelin synthase-like" evidence="11">
    <location>
        <begin position="140"/>
        <end position="214"/>
    </location>
</feature>
<dbReference type="GO" id="GO:0005789">
    <property type="term" value="C:endoplasmic reticulum membrane"/>
    <property type="evidence" value="ECO:0007669"/>
    <property type="project" value="TreeGrafter"/>
</dbReference>
<keyword evidence="4 10" id="KW-0812">Transmembrane</keyword>
<keyword evidence="7" id="KW-0443">Lipid metabolism</keyword>
<dbReference type="GO" id="GO:0006686">
    <property type="term" value="P:sphingomyelin biosynthetic process"/>
    <property type="evidence" value="ECO:0007669"/>
    <property type="project" value="TreeGrafter"/>
</dbReference>
<comment type="similarity">
    <text evidence="2">Belongs to the sphingomyelin synthase family.</text>
</comment>
<feature type="transmembrane region" description="Helical" evidence="10">
    <location>
        <begin position="196"/>
        <end position="215"/>
    </location>
</feature>
<name>A0A915I6Z6_ROMCU</name>
<evidence type="ECO:0000313" key="13">
    <source>
        <dbReference type="WBParaSite" id="nRc.2.0.1.t09913-RA"/>
    </source>
</evidence>
<evidence type="ECO:0000256" key="6">
    <source>
        <dbReference type="ARBA" id="ARBA00022989"/>
    </source>
</evidence>
<evidence type="ECO:0000256" key="1">
    <source>
        <dbReference type="ARBA" id="ARBA00004141"/>
    </source>
</evidence>
<dbReference type="InterPro" id="IPR025749">
    <property type="entry name" value="Sphingomyelin_synth-like_dom"/>
</dbReference>
<dbReference type="GO" id="GO:0033188">
    <property type="term" value="F:sphingomyelin synthase activity"/>
    <property type="evidence" value="ECO:0007669"/>
    <property type="project" value="TreeGrafter"/>
</dbReference>
<dbReference type="WBParaSite" id="nRc.2.0.1.t09913-RA">
    <property type="protein sequence ID" value="nRc.2.0.1.t09913-RA"/>
    <property type="gene ID" value="nRc.2.0.1.g09913"/>
</dbReference>
<feature type="transmembrane region" description="Helical" evidence="10">
    <location>
        <begin position="167"/>
        <end position="189"/>
    </location>
</feature>
<evidence type="ECO:0000259" key="11">
    <source>
        <dbReference type="Pfam" id="PF14360"/>
    </source>
</evidence>
<evidence type="ECO:0000313" key="12">
    <source>
        <dbReference type="Proteomes" id="UP000887565"/>
    </source>
</evidence>
<keyword evidence="8 10" id="KW-0472">Membrane</keyword>
<evidence type="ECO:0000256" key="10">
    <source>
        <dbReference type="SAM" id="Phobius"/>
    </source>
</evidence>
<dbReference type="Pfam" id="PF14360">
    <property type="entry name" value="PAP2_C"/>
    <property type="match status" value="1"/>
</dbReference>
<keyword evidence="3" id="KW-0808">Transferase</keyword>
<organism evidence="12 13">
    <name type="scientific">Romanomermis culicivorax</name>
    <name type="common">Nematode worm</name>
    <dbReference type="NCBI Taxonomy" id="13658"/>
    <lineage>
        <taxon>Eukaryota</taxon>
        <taxon>Metazoa</taxon>
        <taxon>Ecdysozoa</taxon>
        <taxon>Nematoda</taxon>
        <taxon>Enoplea</taxon>
        <taxon>Dorylaimia</taxon>
        <taxon>Mermithida</taxon>
        <taxon>Mermithoidea</taxon>
        <taxon>Mermithidae</taxon>
        <taxon>Romanomermis</taxon>
    </lineage>
</organism>
<dbReference type="GO" id="GO:0046513">
    <property type="term" value="P:ceramide biosynthetic process"/>
    <property type="evidence" value="ECO:0007669"/>
    <property type="project" value="TreeGrafter"/>
</dbReference>
<keyword evidence="6 10" id="KW-1133">Transmembrane helix</keyword>
<comment type="subcellular location">
    <subcellularLocation>
        <location evidence="1">Membrane</location>
        <topology evidence="1">Multi-pass membrane protein</topology>
    </subcellularLocation>
</comment>
<accession>A0A915I6Z6</accession>
<reference evidence="13" key="1">
    <citation type="submission" date="2022-11" db="UniProtKB">
        <authorList>
            <consortium name="WormBaseParasite"/>
        </authorList>
    </citation>
    <scope>IDENTIFICATION</scope>
</reference>
<dbReference type="GO" id="GO:0005886">
    <property type="term" value="C:plasma membrane"/>
    <property type="evidence" value="ECO:0007669"/>
    <property type="project" value="TreeGrafter"/>
</dbReference>
<dbReference type="InterPro" id="IPR045221">
    <property type="entry name" value="Sphingomyelin_synth-like"/>
</dbReference>
<keyword evidence="12" id="KW-1185">Reference proteome</keyword>
<feature type="transmembrane region" description="Helical" evidence="10">
    <location>
        <begin position="76"/>
        <end position="97"/>
    </location>
</feature>
<evidence type="ECO:0000256" key="3">
    <source>
        <dbReference type="ARBA" id="ARBA00022679"/>
    </source>
</evidence>
<dbReference type="Proteomes" id="UP000887565">
    <property type="component" value="Unplaced"/>
</dbReference>
<feature type="compositionally biased region" description="Polar residues" evidence="9">
    <location>
        <begin position="315"/>
        <end position="336"/>
    </location>
</feature>
<dbReference type="PANTHER" id="PTHR21290">
    <property type="entry name" value="SPHINGOMYELIN SYNTHETASE"/>
    <property type="match status" value="1"/>
</dbReference>
<dbReference type="AlphaFoldDB" id="A0A915I6Z6"/>
<evidence type="ECO:0000256" key="4">
    <source>
        <dbReference type="ARBA" id="ARBA00022692"/>
    </source>
</evidence>
<keyword evidence="5" id="KW-0746">Sphingolipid metabolism</keyword>
<dbReference type="GO" id="GO:0000139">
    <property type="term" value="C:Golgi membrane"/>
    <property type="evidence" value="ECO:0007669"/>
    <property type="project" value="TreeGrafter"/>
</dbReference>
<feature type="transmembrane region" description="Helical" evidence="10">
    <location>
        <begin position="43"/>
        <end position="64"/>
    </location>
</feature>
<evidence type="ECO:0000256" key="7">
    <source>
        <dbReference type="ARBA" id="ARBA00023098"/>
    </source>
</evidence>
<evidence type="ECO:0000256" key="2">
    <source>
        <dbReference type="ARBA" id="ARBA00005441"/>
    </source>
</evidence>
<feature type="region of interest" description="Disordered" evidence="9">
    <location>
        <begin position="312"/>
        <end position="336"/>
    </location>
</feature>
<evidence type="ECO:0000256" key="9">
    <source>
        <dbReference type="SAM" id="MobiDB-lite"/>
    </source>
</evidence>
<dbReference type="GO" id="GO:0047493">
    <property type="term" value="F:ceramide cholinephosphotransferase activity"/>
    <property type="evidence" value="ECO:0007669"/>
    <property type="project" value="TreeGrafter"/>
</dbReference>
<dbReference type="PANTHER" id="PTHR21290:SF23">
    <property type="entry name" value="PHOSPHATIDYLCHOLINE:CERAMIDE CHOLINEPHOSPHOTRANSFERASE 2"/>
    <property type="match status" value="1"/>
</dbReference>
<evidence type="ECO:0000256" key="5">
    <source>
        <dbReference type="ARBA" id="ARBA00022919"/>
    </source>
</evidence>
<feature type="transmembrane region" description="Helical" evidence="10">
    <location>
        <begin position="144"/>
        <end position="161"/>
    </location>
</feature>
<evidence type="ECO:0000256" key="8">
    <source>
        <dbReference type="ARBA" id="ARBA00023136"/>
    </source>
</evidence>